<keyword evidence="5" id="KW-1185">Reference proteome</keyword>
<dbReference type="PROSITE" id="PS51833">
    <property type="entry name" value="HDOD"/>
    <property type="match status" value="1"/>
</dbReference>
<dbReference type="PANTHER" id="PTHR33525">
    <property type="match status" value="1"/>
</dbReference>
<dbReference type="PROSITE" id="PS50110">
    <property type="entry name" value="RESPONSE_REGULATORY"/>
    <property type="match status" value="1"/>
</dbReference>
<keyword evidence="4" id="KW-0238">DNA-binding</keyword>
<protein>
    <submittedName>
        <fullName evidence="4">Response regulator containing CheY-like receiver, AAA-type ATPase, and DNA-binding domains</fullName>
    </submittedName>
</protein>
<evidence type="ECO:0000313" key="5">
    <source>
        <dbReference type="Proteomes" id="UP000199662"/>
    </source>
</evidence>
<proteinExistence type="predicted"/>
<reference evidence="4 5" key="1">
    <citation type="submission" date="2016-10" db="EMBL/GenBank/DDBJ databases">
        <authorList>
            <person name="de Groot N.N."/>
        </authorList>
    </citation>
    <scope>NUCLEOTIDE SEQUENCE [LARGE SCALE GENOMIC DNA]</scope>
    <source>
        <strain evidence="4 5">DSM 2179</strain>
    </source>
</reference>
<accession>A0A1H7ANE6</accession>
<dbReference type="InterPro" id="IPR052340">
    <property type="entry name" value="RNase_Y/CdgJ"/>
</dbReference>
<dbReference type="EMBL" id="FNZK01000013">
    <property type="protein sequence ID" value="SEJ66476.1"/>
    <property type="molecule type" value="Genomic_DNA"/>
</dbReference>
<feature type="domain" description="Response regulatory" evidence="2">
    <location>
        <begin position="9"/>
        <end position="124"/>
    </location>
</feature>
<dbReference type="STRING" id="84035.SAMN05660742_11328"/>
<sequence>MQSNHTDKKILFVDDELQILKSLTRLFMDTDYELFTADSGKAALAILAKEQIDLVITDMRMPVMDGFELLQKIQETHPHVLRIILSGYSEKNTILNALQKNLAKLYIMKPWDNNALLQVVNQIFETENILCDDNLIKLIHNTDDLPTVKNSYHQIMNLFDNNADVGKIASVIEKDPAIATKLLHIINSAFYEVKTGNIKQTIAFLGLSTTKNIVLATSIVDSFSRKDMYAAYLEIIWNHAFICSQILNIIYKNLLDKKLSEIESSAGLLHNIGMALFFKIFPEKYIEIFRNIEKNECDLLKIELDSINVTHQQAGGYLLKWWEIPYPIVEVALYHHTPFATGIINHELIYAVNIAQHYANTFVGNQLSDTLDPNVFDALGIRQSQLEEALLLVSNKFY</sequence>
<evidence type="ECO:0000259" key="2">
    <source>
        <dbReference type="PROSITE" id="PS50110"/>
    </source>
</evidence>
<dbReference type="SUPFAM" id="SSF109604">
    <property type="entry name" value="HD-domain/PDEase-like"/>
    <property type="match status" value="1"/>
</dbReference>
<evidence type="ECO:0000256" key="1">
    <source>
        <dbReference type="PROSITE-ProRule" id="PRU00169"/>
    </source>
</evidence>
<name>A0A1H7ANE6_9FIRM</name>
<feature type="modified residue" description="4-aspartylphosphate" evidence="1">
    <location>
        <position position="58"/>
    </location>
</feature>
<dbReference type="SMART" id="SM00448">
    <property type="entry name" value="REC"/>
    <property type="match status" value="1"/>
</dbReference>
<dbReference type="Proteomes" id="UP000199662">
    <property type="component" value="Unassembled WGS sequence"/>
</dbReference>
<dbReference type="CDD" id="cd17569">
    <property type="entry name" value="REC_HupR-like"/>
    <property type="match status" value="1"/>
</dbReference>
<feature type="domain" description="HDOD" evidence="3">
    <location>
        <begin position="145"/>
        <end position="338"/>
    </location>
</feature>
<dbReference type="SUPFAM" id="SSF52172">
    <property type="entry name" value="CheY-like"/>
    <property type="match status" value="1"/>
</dbReference>
<dbReference type="InterPro" id="IPR011006">
    <property type="entry name" value="CheY-like_superfamily"/>
</dbReference>
<organism evidence="4 5">
    <name type="scientific">Propionispira arboris</name>
    <dbReference type="NCBI Taxonomy" id="84035"/>
    <lineage>
        <taxon>Bacteria</taxon>
        <taxon>Bacillati</taxon>
        <taxon>Bacillota</taxon>
        <taxon>Negativicutes</taxon>
        <taxon>Selenomonadales</taxon>
        <taxon>Selenomonadaceae</taxon>
        <taxon>Propionispira</taxon>
    </lineage>
</organism>
<dbReference type="Pfam" id="PF08668">
    <property type="entry name" value="HDOD"/>
    <property type="match status" value="1"/>
</dbReference>
<dbReference type="Gene3D" id="1.10.3210.10">
    <property type="entry name" value="Hypothetical protein af1432"/>
    <property type="match status" value="1"/>
</dbReference>
<dbReference type="GO" id="GO:0000160">
    <property type="term" value="P:phosphorelay signal transduction system"/>
    <property type="evidence" value="ECO:0007669"/>
    <property type="project" value="InterPro"/>
</dbReference>
<dbReference type="GO" id="GO:0003677">
    <property type="term" value="F:DNA binding"/>
    <property type="evidence" value="ECO:0007669"/>
    <property type="project" value="UniProtKB-KW"/>
</dbReference>
<dbReference type="InterPro" id="IPR013976">
    <property type="entry name" value="HDOD"/>
</dbReference>
<dbReference type="InterPro" id="IPR001789">
    <property type="entry name" value="Sig_transdc_resp-reg_receiver"/>
</dbReference>
<dbReference type="Pfam" id="PF00072">
    <property type="entry name" value="Response_reg"/>
    <property type="match status" value="1"/>
</dbReference>
<dbReference type="Gene3D" id="3.40.50.2300">
    <property type="match status" value="1"/>
</dbReference>
<dbReference type="PANTHER" id="PTHR33525:SF3">
    <property type="entry name" value="RIBONUCLEASE Y"/>
    <property type="match status" value="1"/>
</dbReference>
<keyword evidence="1" id="KW-0597">Phosphoprotein</keyword>
<dbReference type="RefSeq" id="WP_091832443.1">
    <property type="nucleotide sequence ID" value="NZ_FNZK01000013.1"/>
</dbReference>
<evidence type="ECO:0000259" key="3">
    <source>
        <dbReference type="PROSITE" id="PS51833"/>
    </source>
</evidence>
<evidence type="ECO:0000313" key="4">
    <source>
        <dbReference type="EMBL" id="SEJ66476.1"/>
    </source>
</evidence>
<gene>
    <name evidence="4" type="ORF">SAMN05660742_11328</name>
</gene>
<dbReference type="AlphaFoldDB" id="A0A1H7ANE6"/>